<feature type="region of interest" description="Disordered" evidence="6">
    <location>
        <begin position="472"/>
        <end position="582"/>
    </location>
</feature>
<feature type="binding site" evidence="5">
    <location>
        <position position="299"/>
    </location>
    <ligand>
        <name>S-adenosyl-L-methionine</name>
        <dbReference type="ChEBI" id="CHEBI:59789"/>
    </ligand>
</feature>
<dbReference type="Pfam" id="PF21153">
    <property type="entry name" value="NSUN5_N"/>
    <property type="match status" value="1"/>
</dbReference>
<dbReference type="SUPFAM" id="SSF53335">
    <property type="entry name" value="S-adenosyl-L-methionine-dependent methyltransferases"/>
    <property type="match status" value="1"/>
</dbReference>
<dbReference type="GO" id="GO:0008173">
    <property type="term" value="F:RNA methyltransferase activity"/>
    <property type="evidence" value="ECO:0007669"/>
    <property type="project" value="InterPro"/>
</dbReference>
<dbReference type="InterPro" id="IPR023267">
    <property type="entry name" value="RCMT"/>
</dbReference>
<keyword evidence="1 5" id="KW-0489">Methyltransferase</keyword>
<evidence type="ECO:0000256" key="2">
    <source>
        <dbReference type="ARBA" id="ARBA00022679"/>
    </source>
</evidence>
<dbReference type="InterPro" id="IPR049560">
    <property type="entry name" value="MeTrfase_RsmB-F_NOP2_cat"/>
</dbReference>
<evidence type="ECO:0000256" key="3">
    <source>
        <dbReference type="ARBA" id="ARBA00022691"/>
    </source>
</evidence>
<feature type="compositionally biased region" description="Low complexity" evidence="6">
    <location>
        <begin position="541"/>
        <end position="552"/>
    </location>
</feature>
<dbReference type="Gene3D" id="3.40.50.150">
    <property type="entry name" value="Vaccinia Virus protein VP39"/>
    <property type="match status" value="1"/>
</dbReference>
<dbReference type="InterPro" id="IPR029063">
    <property type="entry name" value="SAM-dependent_MTases_sf"/>
</dbReference>
<organism evidence="8">
    <name type="scientific">Corethrella appendiculata</name>
    <dbReference type="NCBI Taxonomy" id="1370023"/>
    <lineage>
        <taxon>Eukaryota</taxon>
        <taxon>Metazoa</taxon>
        <taxon>Ecdysozoa</taxon>
        <taxon>Arthropoda</taxon>
        <taxon>Hexapoda</taxon>
        <taxon>Insecta</taxon>
        <taxon>Pterygota</taxon>
        <taxon>Neoptera</taxon>
        <taxon>Endopterygota</taxon>
        <taxon>Diptera</taxon>
        <taxon>Nematocera</taxon>
        <taxon>Culicoidea</taxon>
        <taxon>Chaoboridae</taxon>
        <taxon>Corethrella</taxon>
    </lineage>
</organism>
<feature type="compositionally biased region" description="Basic and acidic residues" evidence="6">
    <location>
        <begin position="569"/>
        <end position="580"/>
    </location>
</feature>
<comment type="similarity">
    <text evidence="5">Belongs to the class I-like SAM-binding methyltransferase superfamily. RsmB/NOP family.</text>
</comment>
<evidence type="ECO:0000259" key="7">
    <source>
        <dbReference type="PROSITE" id="PS51686"/>
    </source>
</evidence>
<dbReference type="PANTHER" id="PTHR22807:SF4">
    <property type="entry name" value="28S RRNA (CYTOSINE-C(5))-METHYLTRANSFERASE"/>
    <property type="match status" value="1"/>
</dbReference>
<name>U5EUC4_9DIPT</name>
<feature type="region of interest" description="Disordered" evidence="6">
    <location>
        <begin position="628"/>
        <end position="666"/>
    </location>
</feature>
<keyword evidence="2 5" id="KW-0808">Transferase</keyword>
<dbReference type="Pfam" id="PF01189">
    <property type="entry name" value="Methyltr_RsmB-F"/>
    <property type="match status" value="1"/>
</dbReference>
<dbReference type="AlphaFoldDB" id="U5EUC4"/>
<evidence type="ECO:0000313" key="8">
    <source>
        <dbReference type="EMBL" id="JAB57484.1"/>
    </source>
</evidence>
<dbReference type="Pfam" id="PF21148">
    <property type="entry name" value="NSUN5_fdxn-like"/>
    <property type="match status" value="1"/>
</dbReference>
<accession>U5EUC4</accession>
<feature type="binding site" evidence="5">
    <location>
        <position position="281"/>
    </location>
    <ligand>
        <name>S-adenosyl-L-methionine</name>
        <dbReference type="ChEBI" id="CHEBI:59789"/>
    </ligand>
</feature>
<dbReference type="GO" id="GO:0003723">
    <property type="term" value="F:RNA binding"/>
    <property type="evidence" value="ECO:0007669"/>
    <property type="project" value="UniProtKB-UniRule"/>
</dbReference>
<reference evidence="8" key="1">
    <citation type="journal article" date="2014" name="Insect Biochem. Mol. Biol.">
        <title>An insight into the sialome of the frog biting fly, Corethrella appendiculata.</title>
        <authorList>
            <person name="Ribeiro J.M.C."/>
            <person name="Chagas A.C."/>
            <person name="Pham V.M."/>
            <person name="Lounibos L.P."/>
            <person name="Calvo E."/>
        </authorList>
    </citation>
    <scope>NUCLEOTIDE SEQUENCE</scope>
    <source>
        <tissue evidence="8">Salivary glands</tissue>
    </source>
</reference>
<dbReference type="InterPro" id="IPR048889">
    <property type="entry name" value="NSUN5_RCM1_N"/>
</dbReference>
<dbReference type="GO" id="GO:0005730">
    <property type="term" value="C:nucleolus"/>
    <property type="evidence" value="ECO:0007669"/>
    <property type="project" value="TreeGrafter"/>
</dbReference>
<keyword evidence="3 5" id="KW-0949">S-adenosyl-L-methionine</keyword>
<dbReference type="InterPro" id="IPR001678">
    <property type="entry name" value="MeTrfase_RsmB-F_NOP2_dom"/>
</dbReference>
<feature type="active site" description="Nucleophile" evidence="5">
    <location>
        <position position="351"/>
    </location>
</feature>
<evidence type="ECO:0000256" key="4">
    <source>
        <dbReference type="ARBA" id="ARBA00022884"/>
    </source>
</evidence>
<dbReference type="PANTHER" id="PTHR22807">
    <property type="entry name" value="NOP2 YEAST -RELATED NOL1/NOP2/FMU SUN DOMAIN-CONTAINING"/>
    <property type="match status" value="1"/>
</dbReference>
<evidence type="ECO:0000256" key="6">
    <source>
        <dbReference type="SAM" id="MobiDB-lite"/>
    </source>
</evidence>
<dbReference type="Gene3D" id="3.30.70.1170">
    <property type="entry name" value="Sun protein, domain 3"/>
    <property type="match status" value="1"/>
</dbReference>
<dbReference type="PRINTS" id="PR02008">
    <property type="entry name" value="RCMTFAMILY"/>
</dbReference>
<feature type="domain" description="SAM-dependent MTase RsmB/NOP-type" evidence="7">
    <location>
        <begin position="118"/>
        <end position="422"/>
    </location>
</feature>
<dbReference type="PROSITE" id="PS51686">
    <property type="entry name" value="SAM_MT_RSMB_NOP"/>
    <property type="match status" value="1"/>
</dbReference>
<evidence type="ECO:0000256" key="1">
    <source>
        <dbReference type="ARBA" id="ARBA00022603"/>
    </source>
</evidence>
<feature type="non-terminal residue" evidence="8">
    <location>
        <position position="1"/>
    </location>
</feature>
<keyword evidence="4 5" id="KW-0694">RNA-binding</keyword>
<feature type="compositionally biased region" description="Basic residues" evidence="6">
    <location>
        <begin position="558"/>
        <end position="568"/>
    </location>
</feature>
<dbReference type="GO" id="GO:0070475">
    <property type="term" value="P:rRNA base methylation"/>
    <property type="evidence" value="ECO:0007669"/>
    <property type="project" value="TreeGrafter"/>
</dbReference>
<proteinExistence type="evidence at transcript level"/>
<sequence>KINVPTNYRAASKILRQVIEEKKSVKTLILSDKHLRPTKGFALMNLILNNLKQIDEIIEKTELLKKETRLNPYLCKVLVAELIFGRHELTGEKCLPVQCVKSYEERLRNALEQSQIEPTKKVDFQGPRYVRINTNKITLEGAQRMLAEEQWNLIDEEFKSYDKFLDKVRNLGDYDYLVDFHFKDVLVFPSSSKNYWARNGELKSKFVLQNKACVLPTYLLNPPKKSVVLDCCAAPGLKTTHLANLMKNKGRIYAVERNSDRYKTLCDYSSEFGVIKTINDDCLKLTDEQVPGVEYILLDPSCSGSGMIDRLQQNEEIDKERLYKLGGLQYKLLYHAMRAFPNAKRIVYSTCSIYPEENEEIILGALKHCGHFKLVDSRELLGMEWKNVGSTEQYPGIGEKCLYARSEYDLTIGMFVAVLERCDEDEFNEFYLKNEKQKESYENLNRFSKEFRKNKQAIKRKKGIENGQNFRKSRVGYENDYQPDQGSVQEKTQHDESMKERKKKKKGKIETIEVNSEPEACEDISQKKRKKIKLESHSKNTEISIIEITSESDMGSTLKHKKKKKEKSKPKTDKNAKENEISTFEINSESELPENMLKKRNKKKKMLELNVKNDEISAIEVNAESEVYERTSKKKHKKKHENTLEEITDSTELPLISESSKKIKKK</sequence>
<dbReference type="CDD" id="cd02440">
    <property type="entry name" value="AdoMet_MTases"/>
    <property type="match status" value="1"/>
</dbReference>
<protein>
    <submittedName>
        <fullName evidence="8">Putative proliferation-associated nucleolar protein nol1</fullName>
    </submittedName>
</protein>
<comment type="caution">
    <text evidence="5">Lacks conserved residue(s) required for the propagation of feature annotation.</text>
</comment>
<dbReference type="InterPro" id="IPR049561">
    <property type="entry name" value="NSUN5_7_fdxn-like"/>
</dbReference>
<dbReference type="EMBL" id="GANO01002387">
    <property type="protein sequence ID" value="JAB57484.1"/>
    <property type="molecule type" value="mRNA"/>
</dbReference>
<evidence type="ECO:0000256" key="5">
    <source>
        <dbReference type="PROSITE-ProRule" id="PRU01023"/>
    </source>
</evidence>
<feature type="binding site" evidence="5">
    <location>
        <position position="256"/>
    </location>
    <ligand>
        <name>S-adenosyl-L-methionine</name>
        <dbReference type="ChEBI" id="CHEBI:59789"/>
    </ligand>
</feature>